<dbReference type="CDD" id="cd02603">
    <property type="entry name" value="HAD_sEH-N_like"/>
    <property type="match status" value="1"/>
</dbReference>
<dbReference type="NCBIfam" id="TIGR01509">
    <property type="entry name" value="HAD-SF-IA-v3"/>
    <property type="match status" value="1"/>
</dbReference>
<dbReference type="InterPro" id="IPR023214">
    <property type="entry name" value="HAD_sf"/>
</dbReference>
<organism evidence="1 2">
    <name type="scientific">Streptoalloteichus tenebrarius (strain ATCC 17920 / DSM 40477 / JCM 4838 / CBS 697.72 / NBRC 16177 / NCIMB 11028 / NRRL B-12390 / A12253. 1 / ISP 5477)</name>
    <name type="common">Streptomyces tenebrarius</name>
    <dbReference type="NCBI Taxonomy" id="1933"/>
    <lineage>
        <taxon>Bacteria</taxon>
        <taxon>Bacillati</taxon>
        <taxon>Actinomycetota</taxon>
        <taxon>Actinomycetes</taxon>
        <taxon>Pseudonocardiales</taxon>
        <taxon>Pseudonocardiaceae</taxon>
        <taxon>Streptoalloteichus</taxon>
    </lineage>
</organism>
<gene>
    <name evidence="1" type="ORF">LX15_005837</name>
</gene>
<dbReference type="SUPFAM" id="SSF56784">
    <property type="entry name" value="HAD-like"/>
    <property type="match status" value="1"/>
</dbReference>
<dbReference type="GO" id="GO:0016787">
    <property type="term" value="F:hydrolase activity"/>
    <property type="evidence" value="ECO:0007669"/>
    <property type="project" value="UniProtKB-KW"/>
</dbReference>
<dbReference type="Gene3D" id="3.40.50.1000">
    <property type="entry name" value="HAD superfamily/HAD-like"/>
    <property type="match status" value="1"/>
</dbReference>
<dbReference type="Pfam" id="PF00702">
    <property type="entry name" value="Hydrolase"/>
    <property type="match status" value="1"/>
</dbReference>
<dbReference type="PRINTS" id="PR00413">
    <property type="entry name" value="HADHALOGNASE"/>
</dbReference>
<name>A0ABT1I2Y0_STRSD</name>
<proteinExistence type="predicted"/>
<evidence type="ECO:0000313" key="2">
    <source>
        <dbReference type="Proteomes" id="UP001205311"/>
    </source>
</evidence>
<dbReference type="Proteomes" id="UP001205311">
    <property type="component" value="Unassembled WGS sequence"/>
</dbReference>
<dbReference type="SFLD" id="SFLDS00003">
    <property type="entry name" value="Haloacid_Dehalogenase"/>
    <property type="match status" value="1"/>
</dbReference>
<dbReference type="EMBL" id="JAMTCP010000056">
    <property type="protein sequence ID" value="MCP2262105.1"/>
    <property type="molecule type" value="Genomic_DNA"/>
</dbReference>
<sequence length="195" mass="21595">MVFDYGEVISHRTDALPDMAAALGVPVADFEPAYWAERDAYDRGCPHQEYWRAVGARLGLAVDEATAERLTELDNRGWLGVDPDAVRLVEDLRAAGSRLALLSNAPVPFARAAERQPWTASFEHLVFSGDLATAKPDPEIWDELVRRLDTRPEACLFLDDRQVNVDAAQAAGLHAHRWSDAASARPRLRELGLLP</sequence>
<dbReference type="PANTHER" id="PTHR43611">
    <property type="entry name" value="ALPHA-D-GLUCOSE 1-PHOSPHATE PHOSPHATASE"/>
    <property type="match status" value="1"/>
</dbReference>
<dbReference type="InterPro" id="IPR006439">
    <property type="entry name" value="HAD-SF_hydro_IA"/>
</dbReference>
<dbReference type="PANTHER" id="PTHR43611:SF3">
    <property type="entry name" value="FLAVIN MONONUCLEOTIDE HYDROLASE 1, CHLOROPLATIC"/>
    <property type="match status" value="1"/>
</dbReference>
<protein>
    <submittedName>
        <fullName evidence="1">Hydrolase of the HAD superfamily</fullName>
    </submittedName>
</protein>
<keyword evidence="1" id="KW-0378">Hydrolase</keyword>
<accession>A0ABT1I2Y0</accession>
<dbReference type="InterPro" id="IPR036412">
    <property type="entry name" value="HAD-like_sf"/>
</dbReference>
<dbReference type="SFLD" id="SFLDG01129">
    <property type="entry name" value="C1.5:_HAD__Beta-PGM__Phosphata"/>
    <property type="match status" value="1"/>
</dbReference>
<evidence type="ECO:0000313" key="1">
    <source>
        <dbReference type="EMBL" id="MCP2262105.1"/>
    </source>
</evidence>
<keyword evidence="2" id="KW-1185">Reference proteome</keyword>
<comment type="caution">
    <text evidence="1">The sequence shown here is derived from an EMBL/GenBank/DDBJ whole genome shotgun (WGS) entry which is preliminary data.</text>
</comment>
<reference evidence="1 2" key="1">
    <citation type="submission" date="2022-06" db="EMBL/GenBank/DDBJ databases">
        <title>Genomic Encyclopedia of Archaeal and Bacterial Type Strains, Phase II (KMG-II): from individual species to whole genera.</title>
        <authorList>
            <person name="Goeker M."/>
        </authorList>
    </citation>
    <scope>NUCLEOTIDE SEQUENCE [LARGE SCALE GENOMIC DNA]</scope>
    <source>
        <strain evidence="1 2">DSM 40477</strain>
    </source>
</reference>